<dbReference type="GO" id="GO:0020037">
    <property type="term" value="F:heme binding"/>
    <property type="evidence" value="ECO:0007669"/>
    <property type="project" value="InterPro"/>
</dbReference>
<gene>
    <name evidence="2" type="ORF">SPIL2461_LOCUS5592</name>
</gene>
<organism evidence="2 3">
    <name type="scientific">Symbiodinium pilosum</name>
    <name type="common">Dinoflagellate</name>
    <dbReference type="NCBI Taxonomy" id="2952"/>
    <lineage>
        <taxon>Eukaryota</taxon>
        <taxon>Sar</taxon>
        <taxon>Alveolata</taxon>
        <taxon>Dinophyceae</taxon>
        <taxon>Suessiales</taxon>
        <taxon>Symbiodiniaceae</taxon>
        <taxon>Symbiodinium</taxon>
    </lineage>
</organism>
<dbReference type="GO" id="GO:0019825">
    <property type="term" value="F:oxygen binding"/>
    <property type="evidence" value="ECO:0007669"/>
    <property type="project" value="InterPro"/>
</dbReference>
<name>A0A812MHH1_SYMPI</name>
<comment type="caution">
    <text evidence="2">The sequence shown here is derived from an EMBL/GenBank/DDBJ whole genome shotgun (WGS) entry which is preliminary data.</text>
</comment>
<evidence type="ECO:0000313" key="2">
    <source>
        <dbReference type="EMBL" id="CAE7263254.1"/>
    </source>
</evidence>
<feature type="region of interest" description="Disordered" evidence="1">
    <location>
        <begin position="1"/>
        <end position="32"/>
    </location>
</feature>
<dbReference type="OrthoDB" id="445656at2759"/>
<dbReference type="InterPro" id="IPR012292">
    <property type="entry name" value="Globin/Proto"/>
</dbReference>
<dbReference type="InterPro" id="IPR009050">
    <property type="entry name" value="Globin-like_sf"/>
</dbReference>
<evidence type="ECO:0000313" key="3">
    <source>
        <dbReference type="Proteomes" id="UP000649617"/>
    </source>
</evidence>
<feature type="region of interest" description="Disordered" evidence="1">
    <location>
        <begin position="46"/>
        <end position="66"/>
    </location>
</feature>
<dbReference type="AlphaFoldDB" id="A0A812MHH1"/>
<protein>
    <submittedName>
        <fullName evidence="2">Uncharacterized protein</fullName>
    </submittedName>
</protein>
<keyword evidence="3" id="KW-1185">Reference proteome</keyword>
<evidence type="ECO:0000256" key="1">
    <source>
        <dbReference type="SAM" id="MobiDB-lite"/>
    </source>
</evidence>
<dbReference type="EMBL" id="CAJNIZ010008002">
    <property type="protein sequence ID" value="CAE7263254.1"/>
    <property type="molecule type" value="Genomic_DNA"/>
</dbReference>
<dbReference type="SUPFAM" id="SSF46458">
    <property type="entry name" value="Globin-like"/>
    <property type="match status" value="1"/>
</dbReference>
<feature type="region of interest" description="Disordered" evidence="1">
    <location>
        <begin position="258"/>
        <end position="292"/>
    </location>
</feature>
<proteinExistence type="predicted"/>
<dbReference type="Gene3D" id="1.10.490.10">
    <property type="entry name" value="Globins"/>
    <property type="match status" value="1"/>
</dbReference>
<sequence>MSEHGASGHSGGSSDADDRADESKDAQSTQDVPTIIVELAQFIDSTSFSGPGEKGTFEGEPDENEGTQADLAAYCEERYLHGATKSVKDRAFEALHLPEGWIEEIQETWTALIEESGSRQAAGEAVWDAIMEVEPNIQKHFQIPPPVFATRFMNFTCSLVAACSDPETLKYKVEMLAFQHLEVTSRDRIDVIIHSISVAMDGQLGARFSSLSFQCFQVFWNYIGGALLYVQRQYGAKVRCITKSWELASTHVVMEDQAPAETPHPEDQEPEASEVSSNWKDDAPVPQRRKKKIQTPQSFYEMFMFNASVMGYAETDWMRCILDHMGAMARNAEKPNLGLVRMRSILIAKLVVS</sequence>
<accession>A0A812MHH1</accession>
<reference evidence="2" key="1">
    <citation type="submission" date="2021-02" db="EMBL/GenBank/DDBJ databases">
        <authorList>
            <person name="Dougan E. K."/>
            <person name="Rhodes N."/>
            <person name="Thang M."/>
            <person name="Chan C."/>
        </authorList>
    </citation>
    <scope>NUCLEOTIDE SEQUENCE</scope>
</reference>
<dbReference type="Proteomes" id="UP000649617">
    <property type="component" value="Unassembled WGS sequence"/>
</dbReference>